<organism evidence="4 5">
    <name type="scientific">Patella caerulea</name>
    <name type="common">Rayed Mediterranean limpet</name>
    <dbReference type="NCBI Taxonomy" id="87958"/>
    <lineage>
        <taxon>Eukaryota</taxon>
        <taxon>Metazoa</taxon>
        <taxon>Spiralia</taxon>
        <taxon>Lophotrochozoa</taxon>
        <taxon>Mollusca</taxon>
        <taxon>Gastropoda</taxon>
        <taxon>Patellogastropoda</taxon>
        <taxon>Patelloidea</taxon>
        <taxon>Patellidae</taxon>
        <taxon>Patella</taxon>
    </lineage>
</organism>
<reference evidence="4 5" key="1">
    <citation type="submission" date="2024-01" db="EMBL/GenBank/DDBJ databases">
        <title>The genome of the rayed Mediterranean limpet Patella caerulea (Linnaeus, 1758).</title>
        <authorList>
            <person name="Anh-Thu Weber A."/>
            <person name="Halstead-Nussloch G."/>
        </authorList>
    </citation>
    <scope>NUCLEOTIDE SEQUENCE [LARGE SCALE GENOMIC DNA]</scope>
    <source>
        <strain evidence="4">AATW-2023a</strain>
        <tissue evidence="4">Whole specimen</tissue>
    </source>
</reference>
<dbReference type="GO" id="GO:0042393">
    <property type="term" value="F:histone binding"/>
    <property type="evidence" value="ECO:0007669"/>
    <property type="project" value="TreeGrafter"/>
</dbReference>
<protein>
    <recommendedName>
        <fullName evidence="6">Protein SPT2 homolog</fullName>
    </recommendedName>
</protein>
<evidence type="ECO:0008006" key="6">
    <source>
        <dbReference type="Google" id="ProtNLM"/>
    </source>
</evidence>
<evidence type="ECO:0000313" key="4">
    <source>
        <dbReference type="EMBL" id="KAK6192746.1"/>
    </source>
</evidence>
<evidence type="ECO:0000256" key="1">
    <source>
        <dbReference type="ARBA" id="ARBA00006461"/>
    </source>
</evidence>
<dbReference type="InterPro" id="IPR013256">
    <property type="entry name" value="Chromatin_SPT2"/>
</dbReference>
<evidence type="ECO:0000256" key="2">
    <source>
        <dbReference type="ARBA" id="ARBA00023054"/>
    </source>
</evidence>
<evidence type="ECO:0000256" key="3">
    <source>
        <dbReference type="SAM" id="Coils"/>
    </source>
</evidence>
<dbReference type="Proteomes" id="UP001347796">
    <property type="component" value="Unassembled WGS sequence"/>
</dbReference>
<dbReference type="GO" id="GO:0006360">
    <property type="term" value="P:transcription by RNA polymerase I"/>
    <property type="evidence" value="ECO:0007669"/>
    <property type="project" value="TreeGrafter"/>
</dbReference>
<comment type="similarity">
    <text evidence="1">Belongs to the SPT2 family.</text>
</comment>
<dbReference type="PANTHER" id="PTHR22691">
    <property type="entry name" value="YEAST SPT2-RELATED"/>
    <property type="match status" value="1"/>
</dbReference>
<gene>
    <name evidence="4" type="ORF">SNE40_004168</name>
</gene>
<dbReference type="Pfam" id="PF08243">
    <property type="entry name" value="SPT2"/>
    <property type="match status" value="1"/>
</dbReference>
<proteinExistence type="inferred from homology"/>
<feature type="coiled-coil region" evidence="3">
    <location>
        <begin position="65"/>
        <end position="99"/>
    </location>
</feature>
<dbReference type="SMART" id="SM00784">
    <property type="entry name" value="SPT2"/>
    <property type="match status" value="1"/>
</dbReference>
<comment type="caution">
    <text evidence="4">The sequence shown here is derived from an EMBL/GenBank/DDBJ whole genome shotgun (WGS) entry which is preliminary data.</text>
</comment>
<dbReference type="GO" id="GO:0006334">
    <property type="term" value="P:nucleosome assembly"/>
    <property type="evidence" value="ECO:0007669"/>
    <property type="project" value="TreeGrafter"/>
</dbReference>
<accession>A0AAN8KB88</accession>
<sequence>MKKKMVIDSEDEYDSELDDFIDDGDDGAADYSSAIRQIFGYDKRRFRDEEDDVDNMESSFSACMKEEAKSARLGLLEDLEDMKKEQEELKRKAMRKKMK</sequence>
<evidence type="ECO:0000313" key="5">
    <source>
        <dbReference type="Proteomes" id="UP001347796"/>
    </source>
</evidence>
<dbReference type="AlphaFoldDB" id="A0AAN8KB88"/>
<dbReference type="GO" id="GO:0005730">
    <property type="term" value="C:nucleolus"/>
    <property type="evidence" value="ECO:0007669"/>
    <property type="project" value="TreeGrafter"/>
</dbReference>
<name>A0AAN8KB88_PATCE</name>
<dbReference type="GO" id="GO:0003677">
    <property type="term" value="F:DNA binding"/>
    <property type="evidence" value="ECO:0007669"/>
    <property type="project" value="TreeGrafter"/>
</dbReference>
<dbReference type="EMBL" id="JAZGQO010000002">
    <property type="protein sequence ID" value="KAK6192746.1"/>
    <property type="molecule type" value="Genomic_DNA"/>
</dbReference>
<dbReference type="PANTHER" id="PTHR22691:SF8">
    <property type="entry name" value="PROTEIN SPT2 HOMOLOG"/>
    <property type="match status" value="1"/>
</dbReference>
<keyword evidence="5" id="KW-1185">Reference proteome</keyword>
<keyword evidence="2 3" id="KW-0175">Coiled coil</keyword>